<dbReference type="EMBL" id="BQNB010014880">
    <property type="protein sequence ID" value="GJT33465.1"/>
    <property type="molecule type" value="Genomic_DNA"/>
</dbReference>
<name>A0ABQ5D284_9ASTR</name>
<protein>
    <recommendedName>
        <fullName evidence="3">LAGLIDADG homing endonuclease</fullName>
    </recommendedName>
</protein>
<proteinExistence type="predicted"/>
<organism evidence="1 2">
    <name type="scientific">Tanacetum coccineum</name>
    <dbReference type="NCBI Taxonomy" id="301880"/>
    <lineage>
        <taxon>Eukaryota</taxon>
        <taxon>Viridiplantae</taxon>
        <taxon>Streptophyta</taxon>
        <taxon>Embryophyta</taxon>
        <taxon>Tracheophyta</taxon>
        <taxon>Spermatophyta</taxon>
        <taxon>Magnoliopsida</taxon>
        <taxon>eudicotyledons</taxon>
        <taxon>Gunneridae</taxon>
        <taxon>Pentapetalae</taxon>
        <taxon>asterids</taxon>
        <taxon>campanulids</taxon>
        <taxon>Asterales</taxon>
        <taxon>Asteraceae</taxon>
        <taxon>Asteroideae</taxon>
        <taxon>Anthemideae</taxon>
        <taxon>Anthemidinae</taxon>
        <taxon>Tanacetum</taxon>
    </lineage>
</organism>
<evidence type="ECO:0000313" key="1">
    <source>
        <dbReference type="EMBL" id="GJT33465.1"/>
    </source>
</evidence>
<keyword evidence="2" id="KW-1185">Reference proteome</keyword>
<accession>A0ABQ5D284</accession>
<sequence>MQVRHISSFGTRLRLFKTYDGNSSKLKNFVEKFIACWITLEYYVEGLGPQSILYLLKGSRSTNLYTISIDDMIKSSLVCLLSKASSPNHVRGIVD</sequence>
<reference evidence="1" key="1">
    <citation type="journal article" date="2022" name="Int. J. Mol. Sci.">
        <title>Draft Genome of Tanacetum Coccineum: Genomic Comparison of Closely Related Tanacetum-Family Plants.</title>
        <authorList>
            <person name="Yamashiro T."/>
            <person name="Shiraishi A."/>
            <person name="Nakayama K."/>
            <person name="Satake H."/>
        </authorList>
    </citation>
    <scope>NUCLEOTIDE SEQUENCE</scope>
</reference>
<evidence type="ECO:0000313" key="2">
    <source>
        <dbReference type="Proteomes" id="UP001151760"/>
    </source>
</evidence>
<gene>
    <name evidence="1" type="ORF">Tco_0923884</name>
</gene>
<evidence type="ECO:0008006" key="3">
    <source>
        <dbReference type="Google" id="ProtNLM"/>
    </source>
</evidence>
<reference evidence="1" key="2">
    <citation type="submission" date="2022-01" db="EMBL/GenBank/DDBJ databases">
        <authorList>
            <person name="Yamashiro T."/>
            <person name="Shiraishi A."/>
            <person name="Satake H."/>
            <person name="Nakayama K."/>
        </authorList>
    </citation>
    <scope>NUCLEOTIDE SEQUENCE</scope>
</reference>
<dbReference type="Proteomes" id="UP001151760">
    <property type="component" value="Unassembled WGS sequence"/>
</dbReference>
<comment type="caution">
    <text evidence="1">The sequence shown here is derived from an EMBL/GenBank/DDBJ whole genome shotgun (WGS) entry which is preliminary data.</text>
</comment>